<evidence type="ECO:0000313" key="10">
    <source>
        <dbReference type="Proteomes" id="UP000182631"/>
    </source>
</evidence>
<dbReference type="PROSITE" id="PS51192">
    <property type="entry name" value="HELICASE_ATP_BIND_1"/>
    <property type="match status" value="1"/>
</dbReference>
<dbReference type="SMART" id="SM01142">
    <property type="entry name" value="DSHCT"/>
    <property type="match status" value="1"/>
</dbReference>
<dbReference type="SUPFAM" id="SSF52540">
    <property type="entry name" value="P-loop containing nucleoside triphosphate hydrolases"/>
    <property type="match status" value="2"/>
</dbReference>
<keyword evidence="5" id="KW-0175">Coiled coil</keyword>
<protein>
    <submittedName>
        <fullName evidence="9">FIG005666: putative helicase</fullName>
    </submittedName>
</protein>
<keyword evidence="10" id="KW-1185">Reference proteome</keyword>
<dbReference type="GO" id="GO:0055087">
    <property type="term" value="C:Ski complex"/>
    <property type="evidence" value="ECO:0007669"/>
    <property type="project" value="TreeGrafter"/>
</dbReference>
<evidence type="ECO:0000256" key="6">
    <source>
        <dbReference type="SAM" id="MobiDB-lite"/>
    </source>
</evidence>
<dbReference type="InterPro" id="IPR050699">
    <property type="entry name" value="RNA-DNA_Helicase"/>
</dbReference>
<dbReference type="PANTHER" id="PTHR12131">
    <property type="entry name" value="ATP-DEPENDENT RNA AND DNA HELICASE"/>
    <property type="match status" value="1"/>
</dbReference>
<evidence type="ECO:0000256" key="1">
    <source>
        <dbReference type="ARBA" id="ARBA00022741"/>
    </source>
</evidence>
<reference evidence="10" key="1">
    <citation type="submission" date="2016-02" db="EMBL/GenBank/DDBJ databases">
        <authorList>
            <person name="liu f."/>
        </authorList>
    </citation>
    <scope>NUCLEOTIDE SEQUENCE [LARGE SCALE GENOMIC DNA]</scope>
</reference>
<dbReference type="CDD" id="cd18795">
    <property type="entry name" value="SF2_C_Ski2"/>
    <property type="match status" value="1"/>
</dbReference>
<feature type="domain" description="Helicase C-terminal" evidence="8">
    <location>
        <begin position="201"/>
        <end position="394"/>
    </location>
</feature>
<dbReference type="PROSITE" id="PS51194">
    <property type="entry name" value="HELICASE_CTER"/>
    <property type="match status" value="1"/>
</dbReference>
<dbReference type="GO" id="GO:0070478">
    <property type="term" value="P:nuclear-transcribed mRNA catabolic process, 3'-5' exonucleolytic nonsense-mediated decay"/>
    <property type="evidence" value="ECO:0007669"/>
    <property type="project" value="TreeGrafter"/>
</dbReference>
<evidence type="ECO:0000256" key="4">
    <source>
        <dbReference type="ARBA" id="ARBA00022840"/>
    </source>
</evidence>
<dbReference type="InterPro" id="IPR014001">
    <property type="entry name" value="Helicase_ATP-bd"/>
</dbReference>
<evidence type="ECO:0000256" key="5">
    <source>
        <dbReference type="SAM" id="Coils"/>
    </source>
</evidence>
<dbReference type="GO" id="GO:0004386">
    <property type="term" value="F:helicase activity"/>
    <property type="evidence" value="ECO:0007669"/>
    <property type="project" value="UniProtKB-KW"/>
</dbReference>
<dbReference type="GO" id="GO:0005524">
    <property type="term" value="F:ATP binding"/>
    <property type="evidence" value="ECO:0007669"/>
    <property type="project" value="UniProtKB-KW"/>
</dbReference>
<dbReference type="Proteomes" id="UP000182631">
    <property type="component" value="Unassembled WGS sequence"/>
</dbReference>
<keyword evidence="1" id="KW-0547">Nucleotide-binding</keyword>
<evidence type="ECO:0000259" key="8">
    <source>
        <dbReference type="PROSITE" id="PS51194"/>
    </source>
</evidence>
<dbReference type="EMBL" id="FITM01000158">
    <property type="protein sequence ID" value="SAY39383.1"/>
    <property type="molecule type" value="Genomic_DNA"/>
</dbReference>
<dbReference type="GO" id="GO:0003676">
    <property type="term" value="F:nucleic acid binding"/>
    <property type="evidence" value="ECO:0007669"/>
    <property type="project" value="InterPro"/>
</dbReference>
<evidence type="ECO:0000259" key="7">
    <source>
        <dbReference type="PROSITE" id="PS51192"/>
    </source>
</evidence>
<dbReference type="Pfam" id="PF00270">
    <property type="entry name" value="DEAD"/>
    <property type="match status" value="1"/>
</dbReference>
<dbReference type="Gene3D" id="1.10.3380.30">
    <property type="match status" value="1"/>
</dbReference>
<dbReference type="InterPro" id="IPR012961">
    <property type="entry name" value="Ski2/MTR4_C"/>
</dbReference>
<feature type="coiled-coil region" evidence="5">
    <location>
        <begin position="624"/>
        <end position="651"/>
    </location>
</feature>
<feature type="coiled-coil region" evidence="5">
    <location>
        <begin position="419"/>
        <end position="471"/>
    </location>
</feature>
<feature type="compositionally biased region" description="Basic residues" evidence="6">
    <location>
        <begin position="175"/>
        <end position="186"/>
    </location>
</feature>
<evidence type="ECO:0000313" key="9">
    <source>
        <dbReference type="EMBL" id="SAY39383.1"/>
    </source>
</evidence>
<dbReference type="InterPro" id="IPR027417">
    <property type="entry name" value="P-loop_NTPase"/>
</dbReference>
<feature type="region of interest" description="Disordered" evidence="6">
    <location>
        <begin position="170"/>
        <end position="197"/>
    </location>
</feature>
<sequence length="847" mass="94593">IHRALAHGRRVFYTTPLKALSNQKLRDFRASFGARRVGLLTGDLSLNREAPVVVMTTEIFRNMLYGQSELDDPLAGVEAVVLDECHYMNDSQRGTVWEESIIHCPGSVQLLALSATVANGEQLTDWIRQVHGPCTLIHSLHRPVPLNHSFCSAKGLHPLLNRAGNGLHPSCKVWRPPKGHRRRGRPGGRPPQPEPPRLTFVVQQLAERDMLPAIVFIFSRRGCDRGVGELARLNLLSPVQQQHLKARLEQFRQQMPDGVRGDGHADALLRGIASHHAGVLPAWKELIEELFQAGLLKVVLATETLAAGINMPARSTVIWALSKRTETGHRPLMASEFLQMAGRAGRRGLDREGHVVTVQSRFEGVREAGQLATSPADPLVSQFTPSYSMVLNLLQRYSLNQTQELVERSFGRYLASLGLVDEQQAIEQLAEQVEIMDQELADVPWQDLDSYEKERAKLREEHRLLRTLRQQAAETVAHDLTLALQFASQGTVVTVKSPHLEPSPAAAVLVDKRPGPGQFPLLLCLTEGNVWLLLPCRDVVAFHGELSCLTVAPLTMPPLRKAGERRHGDGSSHGLALSVAALARRHDLHTARYDLAAEVQEQARRVAAQEKKLGGHPAQAWRDRKRLKQKRHRLETVQQELEDRRRQLNDRIGRHWRMVLSLIDILRHFACLQKLEITPAGRVVSALRGDNELWLGLALLSGYLDTLPPPELAAAMEAVSTEVSRNDLWCAYPPPPLVMEALTSLQSLRRELDRQQDHHGITTPIWWEPELTGLVAAWARGSSWDGLMAKTSLDEGDVVRVVRRTMDVLAQIPHCPGLNEPLRRTARRAHAALNRFPVKEASDITVE</sequence>
<proteinExistence type="predicted"/>
<dbReference type="AlphaFoldDB" id="A0A164ZSL9"/>
<dbReference type="Pfam" id="PF08148">
    <property type="entry name" value="DSHCT"/>
    <property type="match status" value="1"/>
</dbReference>
<dbReference type="Gene3D" id="3.40.50.300">
    <property type="entry name" value="P-loop containing nucleotide triphosphate hydrolases"/>
    <property type="match status" value="2"/>
</dbReference>
<feature type="non-terminal residue" evidence="9">
    <location>
        <position position="1"/>
    </location>
</feature>
<name>A0A164ZSL9_9SYNE</name>
<dbReference type="SMART" id="SM00490">
    <property type="entry name" value="HELICc"/>
    <property type="match status" value="1"/>
</dbReference>
<accession>A0A164ZSL9</accession>
<dbReference type="InterPro" id="IPR001650">
    <property type="entry name" value="Helicase_C-like"/>
</dbReference>
<feature type="domain" description="Helicase ATP-binding" evidence="7">
    <location>
        <begin position="1"/>
        <end position="135"/>
    </location>
</feature>
<keyword evidence="2" id="KW-0378">Hydrolase</keyword>
<evidence type="ECO:0000256" key="2">
    <source>
        <dbReference type="ARBA" id="ARBA00022801"/>
    </source>
</evidence>
<dbReference type="GO" id="GO:0016787">
    <property type="term" value="F:hydrolase activity"/>
    <property type="evidence" value="ECO:0007669"/>
    <property type="project" value="UniProtKB-KW"/>
</dbReference>
<gene>
    <name evidence="9" type="ORF">FLM9_1484</name>
</gene>
<keyword evidence="4" id="KW-0067">ATP-binding</keyword>
<dbReference type="Pfam" id="PF00271">
    <property type="entry name" value="Helicase_C"/>
    <property type="match status" value="1"/>
</dbReference>
<dbReference type="RefSeq" id="WP_257243044.1">
    <property type="nucleotide sequence ID" value="NZ_FITM01000158.1"/>
</dbReference>
<keyword evidence="3 9" id="KW-0347">Helicase</keyword>
<dbReference type="PANTHER" id="PTHR12131:SF1">
    <property type="entry name" value="ATP-DEPENDENT RNA HELICASE SUPV3L1, MITOCHONDRIAL-RELATED"/>
    <property type="match status" value="1"/>
</dbReference>
<evidence type="ECO:0000256" key="3">
    <source>
        <dbReference type="ARBA" id="ARBA00022806"/>
    </source>
</evidence>
<organism evidence="9 10">
    <name type="scientific">Candidatus Synechococcus spongiarum</name>
    <dbReference type="NCBI Taxonomy" id="431041"/>
    <lineage>
        <taxon>Bacteria</taxon>
        <taxon>Bacillati</taxon>
        <taxon>Cyanobacteriota</taxon>
        <taxon>Cyanophyceae</taxon>
        <taxon>Synechococcales</taxon>
        <taxon>Synechococcaceae</taxon>
        <taxon>Synechococcus</taxon>
    </lineage>
</organism>
<dbReference type="InterPro" id="IPR011545">
    <property type="entry name" value="DEAD/DEAH_box_helicase_dom"/>
</dbReference>